<feature type="transmembrane region" description="Helical" evidence="1">
    <location>
        <begin position="206"/>
        <end position="232"/>
    </location>
</feature>
<evidence type="ECO:0000313" key="2">
    <source>
        <dbReference type="EMBL" id="KAH7322403.1"/>
    </source>
</evidence>
<feature type="transmembrane region" description="Helical" evidence="1">
    <location>
        <begin position="168"/>
        <end position="186"/>
    </location>
</feature>
<accession>A0A8K0ST16</accession>
<evidence type="ECO:0000313" key="3">
    <source>
        <dbReference type="Proteomes" id="UP000813444"/>
    </source>
</evidence>
<protein>
    <submittedName>
        <fullName evidence="2">Uncharacterized protein</fullName>
    </submittedName>
</protein>
<gene>
    <name evidence="2" type="ORF">B0I35DRAFT_333216</name>
</gene>
<reference evidence="2" key="1">
    <citation type="journal article" date="2021" name="Nat. Commun.">
        <title>Genetic determinants of endophytism in the Arabidopsis root mycobiome.</title>
        <authorList>
            <person name="Mesny F."/>
            <person name="Miyauchi S."/>
            <person name="Thiergart T."/>
            <person name="Pickel B."/>
            <person name="Atanasova L."/>
            <person name="Karlsson M."/>
            <person name="Huettel B."/>
            <person name="Barry K.W."/>
            <person name="Haridas S."/>
            <person name="Chen C."/>
            <person name="Bauer D."/>
            <person name="Andreopoulos W."/>
            <person name="Pangilinan J."/>
            <person name="LaButti K."/>
            <person name="Riley R."/>
            <person name="Lipzen A."/>
            <person name="Clum A."/>
            <person name="Drula E."/>
            <person name="Henrissat B."/>
            <person name="Kohler A."/>
            <person name="Grigoriev I.V."/>
            <person name="Martin F.M."/>
            <person name="Hacquard S."/>
        </authorList>
    </citation>
    <scope>NUCLEOTIDE SEQUENCE</scope>
    <source>
        <strain evidence="2">MPI-CAGE-CH-0235</strain>
    </source>
</reference>
<proteinExistence type="predicted"/>
<feature type="transmembrane region" description="Helical" evidence="1">
    <location>
        <begin position="90"/>
        <end position="114"/>
    </location>
</feature>
<keyword evidence="3" id="KW-1185">Reference proteome</keyword>
<feature type="transmembrane region" description="Helical" evidence="1">
    <location>
        <begin position="58"/>
        <end position="84"/>
    </location>
</feature>
<keyword evidence="1" id="KW-1133">Transmembrane helix</keyword>
<dbReference type="Proteomes" id="UP000813444">
    <property type="component" value="Unassembled WGS sequence"/>
</dbReference>
<dbReference type="PANTHER" id="PTHR35179:SF1">
    <property type="entry name" value="INTEGRAL MEMBRANE PROTEIN"/>
    <property type="match status" value="1"/>
</dbReference>
<name>A0A8K0ST16_9HYPO</name>
<keyword evidence="1" id="KW-0812">Transmembrane</keyword>
<evidence type="ECO:0000256" key="1">
    <source>
        <dbReference type="SAM" id="Phobius"/>
    </source>
</evidence>
<feature type="non-terminal residue" evidence="2">
    <location>
        <position position="1"/>
    </location>
</feature>
<keyword evidence="1" id="KW-0472">Membrane</keyword>
<organism evidence="2 3">
    <name type="scientific">Stachybotrys elegans</name>
    <dbReference type="NCBI Taxonomy" id="80388"/>
    <lineage>
        <taxon>Eukaryota</taxon>
        <taxon>Fungi</taxon>
        <taxon>Dikarya</taxon>
        <taxon>Ascomycota</taxon>
        <taxon>Pezizomycotina</taxon>
        <taxon>Sordariomycetes</taxon>
        <taxon>Hypocreomycetidae</taxon>
        <taxon>Hypocreales</taxon>
        <taxon>Stachybotryaceae</taxon>
        <taxon>Stachybotrys</taxon>
    </lineage>
</organism>
<dbReference type="EMBL" id="JAGPNK010000004">
    <property type="protein sequence ID" value="KAH7322403.1"/>
    <property type="molecule type" value="Genomic_DNA"/>
</dbReference>
<dbReference type="PANTHER" id="PTHR35179">
    <property type="entry name" value="PROTEIN CBG02620"/>
    <property type="match status" value="1"/>
</dbReference>
<dbReference type="AlphaFoldDB" id="A0A8K0ST16"/>
<dbReference type="OrthoDB" id="3205825at2759"/>
<feature type="transmembrane region" description="Helical" evidence="1">
    <location>
        <begin position="126"/>
        <end position="148"/>
    </location>
</feature>
<comment type="caution">
    <text evidence="2">The sequence shown here is derived from an EMBL/GenBank/DDBJ whole genome shotgun (WGS) entry which is preliminary data.</text>
</comment>
<sequence>MTGALIPSWFVYQQPSRVDMNVASIIWGFTLGNAFFTASKATKQLWGIYSRKREITTYMVIVIAEWMSSFLIGIMSWLFLWGIIRPGFEFFFILLCLWVLQTQCIIQIIINRIALLVRDKKIVNRLKWGCAVGLGIINISVFCVWIPARLQISAQWIHVNEIWDRVEKVIFCLIDAGLNFYFIYLVRSRLIANGLTKYNGLYKFNILMIFVSMSLDIILIGVMSIGQGYVYVQFHPFVYMVKLHIELNMAGLITKIV</sequence>
<feature type="transmembrane region" description="Helical" evidence="1">
    <location>
        <begin position="20"/>
        <end position="38"/>
    </location>
</feature>